<proteinExistence type="predicted"/>
<dbReference type="PROSITE" id="PS50102">
    <property type="entry name" value="RRM"/>
    <property type="match status" value="1"/>
</dbReference>
<evidence type="ECO:0000256" key="6">
    <source>
        <dbReference type="ARBA" id="ARBA00023054"/>
    </source>
</evidence>
<evidence type="ECO:0000256" key="2">
    <source>
        <dbReference type="ARBA" id="ARBA00022723"/>
    </source>
</evidence>
<evidence type="ECO:0000256" key="1">
    <source>
        <dbReference type="ARBA" id="ARBA00004123"/>
    </source>
</evidence>
<sequence>MAAARLHPSLPAPVVHSGFSVSQSKSHVLAGVQDAYWSDDEAEDAECPLCLEEMDVSDLGFKPCVCGYQICRFCWHHIKENLNKRCPACRRIYTDEAVEFKAIDTQDHRRLMQQKKQRERERKELDTLGRRHLANVRVVQRHVVYVVGIGPRFAKEELIPTLRSNEYFGQYGKINKIILVKRTPSGGGAPVVGLYVTYNRKEDAARAMSAVDGIASPGGGKEVMRASYGTTKYCMAFLRGVACMDHNCMNLHEWGDEKDCFTKEDLTTLKHTMKATESRTRTTVIKRSDESEGLPRAASWAQKPLGSSSGSGLAPGTSPSLSRPPRRGGTSRQSRAGTGQASEIRATQTRSGLERKSIGVSLSQTPASRSSTPPFGDGKSYRKETSAPKSTNSPAPSANAGSDAGSHLQEQGLPLSSRPSSPGSNRSPMPLMAHAAATAPAVPPGLVAPPGIRSPAHPSRVPTASPQTPLLSLQSSYQMSTAARALLDDVKARRESSQPAFGYSPFPDFDRTLQALGGGDDGGFSFNLDPKLADEVETSEQLDDFNPDTVIPFTSPYMDSLPGLQASSAINSPHLGPPPGLSYPTHRSVLDSFIIKTDLDSQNGHSYMGSFNPFADSSEDDLHGSTPRTNTDADEERKHSRFNFARGRHGSNLASPSNTSGPNFHSIPENSAFYSTATSVQPPPWSSIGHQEFNYPQVASNMASPLLQQSQPQNVYPQNMPRFQPFETDLSEAQLRDFIQSSRERANVNNLHSDHQAQDPPGLHKVQQPFHDPAIMSASFAPQTPMSTTYGPPPGLAFPPGLNSDNGPTANSHVSPIPPLDEGSTHVSTTTSPAPSLALSNIDFPALVASNADPQSPPLQEDVTAVEDKATKVQERAERKAAKAAAAAQRAAERQRIAQEKAAAKAAEKVELAKKKAEEKERLLQEQVAEAERKKAELEREKAEELAAKIERETAARLERQAAEKIRIEKEKEKVVRAEKERAAAARRVQKQGEAAKAAKKDQSTPVPAQNKSAVDTASQVPLLSKKPKKNKPSAKPIKVPRDDEHLHDETSTLLSAATSEAPRFPGQTANSSRVNSRSHSMERQSSRVTVEELFEQIHSSNPHMGLANHPFFDLYKVASASKMPLEYGPLVHALSALSVGGASFSNNVPPNSIDNAVSSFQQLLETLTQTISDLLRLLPRTTWDDSSSFDGVLRDMLKSDDFLDETAEENGVKEDEVAALTLALERRARWMEVQLSKLEELHRDINNAAVRAILAINDNGWDKDGFLPRITNTLRRFEQIGMVDENGKLRHMTTDELEKKLLVSKEATVFAETEVREVMENFQSIKFESLF</sequence>
<dbReference type="Gene3D" id="3.30.40.10">
    <property type="entry name" value="Zinc/RING finger domain, C3HC4 (zinc finger)"/>
    <property type="match status" value="1"/>
</dbReference>
<feature type="compositionally biased region" description="Polar residues" evidence="10">
    <location>
        <begin position="803"/>
        <end position="814"/>
    </location>
</feature>
<dbReference type="InterPro" id="IPR035979">
    <property type="entry name" value="RBD_domain_sf"/>
</dbReference>
<feature type="compositionally biased region" description="Polar residues" evidence="10">
    <location>
        <begin position="1004"/>
        <end position="1020"/>
    </location>
</feature>
<dbReference type="InterPro" id="IPR039780">
    <property type="entry name" value="Mot2"/>
</dbReference>
<comment type="caution">
    <text evidence="13">The sequence shown here is derived from an EMBL/GenBank/DDBJ whole genome shotgun (WGS) entry which is preliminary data.</text>
</comment>
<feature type="region of interest" description="Disordered" evidence="10">
    <location>
        <begin position="442"/>
        <end position="468"/>
    </location>
</feature>
<feature type="region of interest" description="Disordered" evidence="10">
    <location>
        <begin position="781"/>
        <end position="834"/>
    </location>
</feature>
<feature type="compositionally biased region" description="Basic and acidic residues" evidence="10">
    <location>
        <begin position="965"/>
        <end position="984"/>
    </location>
</feature>
<feature type="compositionally biased region" description="Basic and acidic residues" evidence="10">
    <location>
        <begin position="1040"/>
        <end position="1051"/>
    </location>
</feature>
<dbReference type="GO" id="GO:0008270">
    <property type="term" value="F:zinc ion binding"/>
    <property type="evidence" value="ECO:0007669"/>
    <property type="project" value="UniProtKB-KW"/>
</dbReference>
<feature type="compositionally biased region" description="Polar residues" evidence="10">
    <location>
        <begin position="825"/>
        <end position="834"/>
    </location>
</feature>
<feature type="region of interest" description="Disordered" evidence="10">
    <location>
        <begin position="276"/>
        <end position="430"/>
    </location>
</feature>
<feature type="compositionally biased region" description="Polar residues" evidence="10">
    <location>
        <begin position="652"/>
        <end position="667"/>
    </location>
</feature>
<keyword evidence="3 8" id="KW-0863">Zinc-finger</keyword>
<keyword evidence="7" id="KW-0539">Nucleus</keyword>
<dbReference type="GO" id="GO:0030014">
    <property type="term" value="C:CCR4-NOT complex"/>
    <property type="evidence" value="ECO:0007669"/>
    <property type="project" value="InterPro"/>
</dbReference>
<feature type="region of interest" description="Disordered" evidence="10">
    <location>
        <begin position="965"/>
        <end position="1088"/>
    </location>
</feature>
<evidence type="ECO:0000256" key="7">
    <source>
        <dbReference type="ARBA" id="ARBA00023242"/>
    </source>
</evidence>
<feature type="compositionally biased region" description="Polar residues" evidence="10">
    <location>
        <begin position="1068"/>
        <end position="1079"/>
    </location>
</feature>
<protein>
    <recommendedName>
        <fullName evidence="15">RING-type domain-containing protein</fullName>
    </recommendedName>
</protein>
<evidence type="ECO:0000313" key="13">
    <source>
        <dbReference type="EMBL" id="KAF7778820.1"/>
    </source>
</evidence>
<feature type="compositionally biased region" description="Low complexity" evidence="10">
    <location>
        <begin position="412"/>
        <end position="430"/>
    </location>
</feature>
<feature type="compositionally biased region" description="Polar residues" evidence="10">
    <location>
        <begin position="387"/>
        <end position="400"/>
    </location>
</feature>
<dbReference type="Proteomes" id="UP000629468">
    <property type="component" value="Unassembled WGS sequence"/>
</dbReference>
<evidence type="ECO:0000259" key="11">
    <source>
        <dbReference type="PROSITE" id="PS50089"/>
    </source>
</evidence>
<evidence type="ECO:0000256" key="5">
    <source>
        <dbReference type="ARBA" id="ARBA00022884"/>
    </source>
</evidence>
<dbReference type="GO" id="GO:0004842">
    <property type="term" value="F:ubiquitin-protein transferase activity"/>
    <property type="evidence" value="ECO:0007669"/>
    <property type="project" value="InterPro"/>
</dbReference>
<dbReference type="SMART" id="SM00361">
    <property type="entry name" value="RRM_1"/>
    <property type="match status" value="1"/>
</dbReference>
<gene>
    <name evidence="13" type="ORF">Agabi119p4_3165</name>
</gene>
<dbReference type="InterPro" id="IPR012677">
    <property type="entry name" value="Nucleotide-bd_a/b_plait_sf"/>
</dbReference>
<feature type="domain" description="RING-type" evidence="11">
    <location>
        <begin position="47"/>
        <end position="90"/>
    </location>
</feature>
<dbReference type="InterPro" id="IPR039515">
    <property type="entry name" value="NOT4_mRING-HC-C4C4"/>
</dbReference>
<dbReference type="InterPro" id="IPR000504">
    <property type="entry name" value="RRM_dom"/>
</dbReference>
<dbReference type="PANTHER" id="PTHR12603:SF0">
    <property type="entry name" value="CCR4-NOT TRANSCRIPTION COMPLEX SUBUNIT 4"/>
    <property type="match status" value="1"/>
</dbReference>
<dbReference type="FunFam" id="3.30.40.10:FF:000006">
    <property type="entry name" value="CCR4-NOT transcription complex subunit 4"/>
    <property type="match status" value="1"/>
</dbReference>
<dbReference type="Gene3D" id="3.30.70.330">
    <property type="match status" value="1"/>
</dbReference>
<dbReference type="GO" id="GO:0016567">
    <property type="term" value="P:protein ubiquitination"/>
    <property type="evidence" value="ECO:0007669"/>
    <property type="project" value="TreeGrafter"/>
</dbReference>
<dbReference type="Pfam" id="PF14570">
    <property type="entry name" value="zf-RING_4"/>
    <property type="match status" value="1"/>
</dbReference>
<keyword evidence="2" id="KW-0479">Metal-binding</keyword>
<feature type="compositionally biased region" description="Basic and acidic residues" evidence="10">
    <location>
        <begin position="276"/>
        <end position="290"/>
    </location>
</feature>
<dbReference type="GO" id="GO:0005634">
    <property type="term" value="C:nucleus"/>
    <property type="evidence" value="ECO:0007669"/>
    <property type="project" value="UniProtKB-SubCell"/>
</dbReference>
<dbReference type="InterPro" id="IPR013083">
    <property type="entry name" value="Znf_RING/FYVE/PHD"/>
</dbReference>
<evidence type="ECO:0000259" key="12">
    <source>
        <dbReference type="PROSITE" id="PS50102"/>
    </source>
</evidence>
<dbReference type="PANTHER" id="PTHR12603">
    <property type="entry name" value="CCR4-NOT TRANSCRIPTION COMPLEX RELATED"/>
    <property type="match status" value="1"/>
</dbReference>
<dbReference type="SUPFAM" id="SSF54928">
    <property type="entry name" value="RNA-binding domain, RBD"/>
    <property type="match status" value="1"/>
</dbReference>
<keyword evidence="4" id="KW-0862">Zinc</keyword>
<evidence type="ECO:0000256" key="3">
    <source>
        <dbReference type="ARBA" id="ARBA00022771"/>
    </source>
</evidence>
<feature type="region of interest" description="Disordered" evidence="10">
    <location>
        <begin position="606"/>
        <end position="667"/>
    </location>
</feature>
<dbReference type="GO" id="GO:0003723">
    <property type="term" value="F:RNA binding"/>
    <property type="evidence" value="ECO:0007669"/>
    <property type="project" value="UniProtKB-UniRule"/>
</dbReference>
<evidence type="ECO:0000256" key="4">
    <source>
        <dbReference type="ARBA" id="ARBA00022833"/>
    </source>
</evidence>
<feature type="compositionally biased region" description="Low complexity" evidence="10">
    <location>
        <begin position="304"/>
        <end position="321"/>
    </location>
</feature>
<keyword evidence="6" id="KW-0175">Coiled coil</keyword>
<evidence type="ECO:0000256" key="9">
    <source>
        <dbReference type="PROSITE-ProRule" id="PRU00176"/>
    </source>
</evidence>
<feature type="compositionally biased region" description="Polar residues" evidence="10">
    <location>
        <begin position="781"/>
        <end position="790"/>
    </location>
</feature>
<comment type="subcellular location">
    <subcellularLocation>
        <location evidence="1">Nucleus</location>
    </subcellularLocation>
</comment>
<feature type="compositionally biased region" description="Polar residues" evidence="10">
    <location>
        <begin position="330"/>
        <end position="351"/>
    </location>
</feature>
<dbReference type="CDD" id="cd16618">
    <property type="entry name" value="mRING-HC-C4C4_CNOT4"/>
    <property type="match status" value="1"/>
</dbReference>
<evidence type="ECO:0000313" key="14">
    <source>
        <dbReference type="Proteomes" id="UP000629468"/>
    </source>
</evidence>
<name>A0A8H7KIN4_AGABI</name>
<dbReference type="InterPro" id="IPR003954">
    <property type="entry name" value="RRM_euk-type"/>
</dbReference>
<organism evidence="13 14">
    <name type="scientific">Agaricus bisporus var. burnettii</name>
    <dbReference type="NCBI Taxonomy" id="192524"/>
    <lineage>
        <taxon>Eukaryota</taxon>
        <taxon>Fungi</taxon>
        <taxon>Dikarya</taxon>
        <taxon>Basidiomycota</taxon>
        <taxon>Agaricomycotina</taxon>
        <taxon>Agaricomycetes</taxon>
        <taxon>Agaricomycetidae</taxon>
        <taxon>Agaricales</taxon>
        <taxon>Agaricineae</taxon>
        <taxon>Agaricaceae</taxon>
        <taxon>Agaricus</taxon>
    </lineage>
</organism>
<feature type="domain" description="RRM" evidence="12">
    <location>
        <begin position="142"/>
        <end position="223"/>
    </location>
</feature>
<accession>A0A8H7KIN4</accession>
<dbReference type="InterPro" id="IPR001841">
    <property type="entry name" value="Znf_RING"/>
</dbReference>
<evidence type="ECO:0008006" key="15">
    <source>
        <dbReference type="Google" id="ProtNLM"/>
    </source>
</evidence>
<reference evidence="13 14" key="1">
    <citation type="journal article" name="Sci. Rep.">
        <title>Telomere-to-telomere assembled and centromere annotated genomes of the two main subspecies of the button mushroom Agaricus bisporus reveal especially polymorphic chromosome ends.</title>
        <authorList>
            <person name="Sonnenberg A.S.M."/>
            <person name="Sedaghat-Telgerd N."/>
            <person name="Lavrijssen B."/>
            <person name="Ohm R.A."/>
            <person name="Hendrickx P.M."/>
            <person name="Scholtmeijer K."/>
            <person name="Baars J.J.P."/>
            <person name="van Peer A."/>
        </authorList>
    </citation>
    <scope>NUCLEOTIDE SEQUENCE [LARGE SCALE GENOMIC DNA]</scope>
    <source>
        <strain evidence="13 14">H119_p4</strain>
    </source>
</reference>
<feature type="compositionally biased region" description="Polar residues" evidence="10">
    <location>
        <begin position="360"/>
        <end position="373"/>
    </location>
</feature>
<evidence type="ECO:0000256" key="10">
    <source>
        <dbReference type="SAM" id="MobiDB-lite"/>
    </source>
</evidence>
<dbReference type="SUPFAM" id="SSF57850">
    <property type="entry name" value="RING/U-box"/>
    <property type="match status" value="1"/>
</dbReference>
<evidence type="ECO:0000256" key="8">
    <source>
        <dbReference type="PROSITE-ProRule" id="PRU00175"/>
    </source>
</evidence>
<keyword evidence="5 9" id="KW-0694">RNA-binding</keyword>
<dbReference type="EMBL" id="JABXXO010000004">
    <property type="protein sequence ID" value="KAF7778820.1"/>
    <property type="molecule type" value="Genomic_DNA"/>
</dbReference>
<dbReference type="PROSITE" id="PS50089">
    <property type="entry name" value="ZF_RING_2"/>
    <property type="match status" value="1"/>
</dbReference>